<feature type="compositionally biased region" description="Basic and acidic residues" evidence="1">
    <location>
        <begin position="99"/>
        <end position="110"/>
    </location>
</feature>
<evidence type="ECO:0000256" key="1">
    <source>
        <dbReference type="SAM" id="MobiDB-lite"/>
    </source>
</evidence>
<comment type="caution">
    <text evidence="3">The sequence shown here is derived from an EMBL/GenBank/DDBJ whole genome shotgun (WGS) entry which is preliminary data.</text>
</comment>
<gene>
    <name evidence="3" type="ORF">SAV14893_035540</name>
</gene>
<accession>A0A4D4LRF3</accession>
<evidence type="ECO:0000259" key="2">
    <source>
        <dbReference type="Pfam" id="PF20254"/>
    </source>
</evidence>
<protein>
    <recommendedName>
        <fullName evidence="2">N,N-dimethylformamidase beta subunit-like C-terminal domain-containing protein</fullName>
    </recommendedName>
</protein>
<evidence type="ECO:0000313" key="4">
    <source>
        <dbReference type="Proteomes" id="UP000302139"/>
    </source>
</evidence>
<proteinExistence type="predicted"/>
<sequence>MTDWVRNVMCWDRSRTWKWHTTADGGTREGTAHGIGADPPLGVGRAGARRDGPLRPGPRPLAARRRAVLRRHRPGRPLVHRPGPGSHRSPGRHPGPRQRPRDIPHGERSTRHPPPRAGGPRSADDVHRQIKGFTATGAAAPGEAIDFHITVDPPQEFSVDIYRIGHYGGDGACKITTSPRLSGIVQPPPLTADRTVSCHHWWLSWRLQIPTYWSIGAYVAVLTTADGYRSHVPFTVRDNHPADLLLLLPDITWQAYNLYPEDGHTGASLYHAWDETGRLLGEADAATTVSFDRPYAGAGLPLHVGHAYDFIRWAERYGYDLAYADARDLHAGRVDPTRYRGLVFPGHDEYWSTHMRRTVELAREHGTSLVFLSANTMYWQVELGPSPSGVTDRLLTCRKRRGPGKPALWREIDRPEQQLIGIQYAGRVPEPHPMIVRNADHWLWEASGAYEGEEIGGLVAGEADRYFPRTALPEHQDRILLSHSPYQDSEGSTRHQETSLYRAPSGALVFAAGTFAWSPALDRPGHVDTRIQRATANLLDRICKHD</sequence>
<dbReference type="Proteomes" id="UP000302139">
    <property type="component" value="Unassembled WGS sequence"/>
</dbReference>
<dbReference type="InterPro" id="IPR046540">
    <property type="entry name" value="DMFA2_C"/>
</dbReference>
<feature type="region of interest" description="Disordered" evidence="1">
    <location>
        <begin position="21"/>
        <end position="125"/>
    </location>
</feature>
<dbReference type="AlphaFoldDB" id="A0A4D4LRF3"/>
<feature type="compositionally biased region" description="Basic residues" evidence="1">
    <location>
        <begin position="62"/>
        <end position="79"/>
    </location>
</feature>
<dbReference type="Pfam" id="PF20254">
    <property type="entry name" value="DMFA2_C"/>
    <property type="match status" value="1"/>
</dbReference>
<reference evidence="3 4" key="1">
    <citation type="submission" date="2019-04" db="EMBL/GenBank/DDBJ databases">
        <title>Draft genome sequences of Streptomyces avermitilis NBRC 14893.</title>
        <authorList>
            <person name="Komaki H."/>
            <person name="Tamura T."/>
            <person name="Hosoyama A."/>
        </authorList>
    </citation>
    <scope>NUCLEOTIDE SEQUENCE [LARGE SCALE GENOMIC DNA]</scope>
    <source>
        <strain evidence="3 4">NBRC 14893</strain>
    </source>
</reference>
<feature type="domain" description="N,N-dimethylformamidase beta subunit-like C-terminal" evidence="2">
    <location>
        <begin position="159"/>
        <end position="522"/>
    </location>
</feature>
<organism evidence="3 4">
    <name type="scientific">Streptomyces avermitilis</name>
    <dbReference type="NCBI Taxonomy" id="33903"/>
    <lineage>
        <taxon>Bacteria</taxon>
        <taxon>Bacillati</taxon>
        <taxon>Actinomycetota</taxon>
        <taxon>Actinomycetes</taxon>
        <taxon>Kitasatosporales</taxon>
        <taxon>Streptomycetaceae</taxon>
        <taxon>Streptomyces</taxon>
    </lineage>
</organism>
<dbReference type="EMBL" id="BJHX01000001">
    <property type="protein sequence ID" value="GDY64161.1"/>
    <property type="molecule type" value="Genomic_DNA"/>
</dbReference>
<evidence type="ECO:0000313" key="3">
    <source>
        <dbReference type="EMBL" id="GDY64161.1"/>
    </source>
</evidence>
<feature type="compositionally biased region" description="Basic residues" evidence="1">
    <location>
        <begin position="89"/>
        <end position="98"/>
    </location>
</feature>
<name>A0A4D4LRF3_STRAX</name>